<comment type="similarity">
    <text evidence="1">Belongs to the eukaryotic initiation factor 4G family.</text>
</comment>
<dbReference type="SUPFAM" id="SSF48371">
    <property type="entry name" value="ARM repeat"/>
    <property type="match status" value="2"/>
</dbReference>
<accession>A0AAW0KBI0</accession>
<reference evidence="8 9" key="1">
    <citation type="journal article" date="2023" name="bioRxiv">
        <title>Conserved and derived expression patterns and positive selection on dental genes reveal complex evolutionary context of ever-growing rodent molars.</title>
        <authorList>
            <person name="Calamari Z.T."/>
            <person name="Song A."/>
            <person name="Cohen E."/>
            <person name="Akter M."/>
            <person name="Roy R.D."/>
            <person name="Hallikas O."/>
            <person name="Christensen M.M."/>
            <person name="Li P."/>
            <person name="Marangoni P."/>
            <person name="Jernvall J."/>
            <person name="Klein O.D."/>
        </authorList>
    </citation>
    <scope>NUCLEOTIDE SEQUENCE [LARGE SCALE GENOMIC DNA]</scope>
    <source>
        <strain evidence="8">V071</strain>
    </source>
</reference>
<evidence type="ECO:0000259" key="6">
    <source>
        <dbReference type="PROSITE" id="PS51363"/>
    </source>
</evidence>
<evidence type="ECO:0000256" key="5">
    <source>
        <dbReference type="SAM" id="MobiDB-lite"/>
    </source>
</evidence>
<feature type="domain" description="MI" evidence="7">
    <location>
        <begin position="76"/>
        <end position="199"/>
    </location>
</feature>
<dbReference type="PROSITE" id="PS51366">
    <property type="entry name" value="MI"/>
    <property type="match status" value="1"/>
</dbReference>
<dbReference type="SMART" id="SM00515">
    <property type="entry name" value="eIF5C"/>
    <property type="match status" value="1"/>
</dbReference>
<keyword evidence="4" id="KW-0648">Protein biosynthesis</keyword>
<dbReference type="GO" id="GO:0016281">
    <property type="term" value="C:eukaryotic translation initiation factor 4F complex"/>
    <property type="evidence" value="ECO:0007669"/>
    <property type="project" value="TreeGrafter"/>
</dbReference>
<dbReference type="Proteomes" id="UP001488838">
    <property type="component" value="Unassembled WGS sequence"/>
</dbReference>
<dbReference type="EMBL" id="JBBHLL010000001">
    <property type="protein sequence ID" value="KAK7835973.1"/>
    <property type="molecule type" value="Genomic_DNA"/>
</dbReference>
<sequence>MNPSQEQSGLPALWEVQVPPRSLQVQEDSTPVRASPSTVDQVFEFMSLWVTVLTETRAIVKKSRQGFNLIKKLPPSSEPETEAIVTEYLNSGNANEAVNGMREMRAPKHFLPEMLSKVIILSLDRSDEDKEKESSLISLLKQEGIATSDNFMQAFLNVLEQCLKLEVDIPLVKSYLAQFAARAIISELYISSEVSPSSDETDSSSVPSKEQLEQEKKLLLSFKPVMQKFLHDHVDLQVSALYALQVHCYNSSFPKGMVLRCFVHFYDMEIIEEEAFLAWKEDITQEFPGKGKALFQVQMRSRWRKNVSKEGRIGRNLHPKMDGDGDGDPHWSTGLSPQGPNEERKEGEHEKGSQDREGSVHPLIQGDWSDPASDEGWRYSRKPTLQHGTEPPEVQMRSRRRKNMKNELFSPKENNTEDSLSYKADWPISSPICYDFSHNTADTSGFQGHARVDKPSDMTHVRHGCIIYDQEGENPNRLDPQNPAYAEETGPSVIVNGFSERPRASHSQRIRPNSENLARSRPRSVPVQLALVNSHQIRSLVSVGDSIPRSTDFVFHVPPPSAPPPDLGGLNPFIYMMDYIDEFAYVEPALHLWNEADLIIMDNFSNVLLDSIVGGGLALASAHLFDQMLSIGTSGIGSGSLVGQGVH</sequence>
<evidence type="ECO:0008006" key="10">
    <source>
        <dbReference type="Google" id="ProtNLM"/>
    </source>
</evidence>
<feature type="region of interest" description="Disordered" evidence="5">
    <location>
        <begin position="500"/>
        <end position="521"/>
    </location>
</feature>
<feature type="compositionally biased region" description="Basic and acidic residues" evidence="5">
    <location>
        <begin position="307"/>
        <end position="329"/>
    </location>
</feature>
<proteinExistence type="inferred from homology"/>
<protein>
    <recommendedName>
        <fullName evidence="10">Eukaryotic translation initiation factor 4 gamma 2</fullName>
    </recommendedName>
</protein>
<dbReference type="PROSITE" id="PS51363">
    <property type="entry name" value="W2"/>
    <property type="match status" value="1"/>
</dbReference>
<gene>
    <name evidence="8" type="ORF">U0070_004064</name>
</gene>
<organism evidence="8 9">
    <name type="scientific">Myodes glareolus</name>
    <name type="common">Bank vole</name>
    <name type="synonym">Clethrionomys glareolus</name>
    <dbReference type="NCBI Taxonomy" id="447135"/>
    <lineage>
        <taxon>Eukaryota</taxon>
        <taxon>Metazoa</taxon>
        <taxon>Chordata</taxon>
        <taxon>Craniata</taxon>
        <taxon>Vertebrata</taxon>
        <taxon>Euteleostomi</taxon>
        <taxon>Mammalia</taxon>
        <taxon>Eutheria</taxon>
        <taxon>Euarchontoglires</taxon>
        <taxon>Glires</taxon>
        <taxon>Rodentia</taxon>
        <taxon>Myomorpha</taxon>
        <taxon>Muroidea</taxon>
        <taxon>Cricetidae</taxon>
        <taxon>Arvicolinae</taxon>
        <taxon>Myodes</taxon>
    </lineage>
</organism>
<comment type="caution">
    <text evidence="8">The sequence shown here is derived from an EMBL/GenBank/DDBJ whole genome shotgun (WGS) entry which is preliminary data.</text>
</comment>
<keyword evidence="3" id="KW-0810">Translation regulation</keyword>
<dbReference type="AlphaFoldDB" id="A0AAW0KBI0"/>
<dbReference type="PANTHER" id="PTHR23253:SF9">
    <property type="entry name" value="EUKARYOTIC TRANSLATION INITIATION FACTOR 4 GAMMA 2"/>
    <property type="match status" value="1"/>
</dbReference>
<dbReference type="InterPro" id="IPR016024">
    <property type="entry name" value="ARM-type_fold"/>
</dbReference>
<dbReference type="GO" id="GO:0006417">
    <property type="term" value="P:regulation of translation"/>
    <property type="evidence" value="ECO:0007669"/>
    <property type="project" value="UniProtKB-KW"/>
</dbReference>
<dbReference type="InterPro" id="IPR003891">
    <property type="entry name" value="Initiation_fac_eIF4g_MI"/>
</dbReference>
<evidence type="ECO:0000313" key="9">
    <source>
        <dbReference type="Proteomes" id="UP001488838"/>
    </source>
</evidence>
<evidence type="ECO:0000256" key="1">
    <source>
        <dbReference type="ARBA" id="ARBA00005775"/>
    </source>
</evidence>
<dbReference type="InterPro" id="IPR003307">
    <property type="entry name" value="W2_domain"/>
</dbReference>
<keyword evidence="2" id="KW-0396">Initiation factor</keyword>
<evidence type="ECO:0000256" key="3">
    <source>
        <dbReference type="ARBA" id="ARBA00022845"/>
    </source>
</evidence>
<dbReference type="CDD" id="cd11559">
    <property type="entry name" value="W2_eIF4G1_like"/>
    <property type="match status" value="1"/>
</dbReference>
<dbReference type="GO" id="GO:0003729">
    <property type="term" value="F:mRNA binding"/>
    <property type="evidence" value="ECO:0007669"/>
    <property type="project" value="TreeGrafter"/>
</dbReference>
<evidence type="ECO:0000313" key="8">
    <source>
        <dbReference type="EMBL" id="KAK7835973.1"/>
    </source>
</evidence>
<dbReference type="Pfam" id="PF02020">
    <property type="entry name" value="W2"/>
    <property type="match status" value="1"/>
</dbReference>
<evidence type="ECO:0000256" key="4">
    <source>
        <dbReference type="ARBA" id="ARBA00022917"/>
    </source>
</evidence>
<dbReference type="Gene3D" id="1.25.40.180">
    <property type="match status" value="2"/>
</dbReference>
<evidence type="ECO:0000259" key="7">
    <source>
        <dbReference type="PROSITE" id="PS51366"/>
    </source>
</evidence>
<dbReference type="Pfam" id="PF02847">
    <property type="entry name" value="MA3"/>
    <property type="match status" value="1"/>
</dbReference>
<evidence type="ECO:0000256" key="2">
    <source>
        <dbReference type="ARBA" id="ARBA00022540"/>
    </source>
</evidence>
<dbReference type="PANTHER" id="PTHR23253">
    <property type="entry name" value="EUKARYOTIC TRANSLATION INITIATION FACTOR 4 GAMMA"/>
    <property type="match status" value="1"/>
</dbReference>
<feature type="domain" description="W2" evidence="6">
    <location>
        <begin position="126"/>
        <end position="314"/>
    </location>
</feature>
<feature type="region of interest" description="Disordered" evidence="5">
    <location>
        <begin position="306"/>
        <end position="400"/>
    </location>
</feature>
<dbReference type="GO" id="GO:0003743">
    <property type="term" value="F:translation initiation factor activity"/>
    <property type="evidence" value="ECO:0007669"/>
    <property type="project" value="UniProtKB-KW"/>
</dbReference>
<dbReference type="SMART" id="SM00544">
    <property type="entry name" value="MA3"/>
    <property type="match status" value="1"/>
</dbReference>
<keyword evidence="9" id="KW-1185">Reference proteome</keyword>
<name>A0AAW0KBI0_MYOGA</name>
<feature type="compositionally biased region" description="Basic and acidic residues" evidence="5">
    <location>
        <begin position="341"/>
        <end position="359"/>
    </location>
</feature>